<dbReference type="EMBL" id="VXIV02003214">
    <property type="protein sequence ID" value="KAF6019698.1"/>
    <property type="molecule type" value="Genomic_DNA"/>
</dbReference>
<feature type="compositionally biased region" description="Polar residues" evidence="1">
    <location>
        <begin position="484"/>
        <end position="502"/>
    </location>
</feature>
<feature type="compositionally biased region" description="Polar residues" evidence="1">
    <location>
        <begin position="515"/>
        <end position="532"/>
    </location>
</feature>
<feature type="compositionally biased region" description="Polar residues" evidence="1">
    <location>
        <begin position="779"/>
        <end position="789"/>
    </location>
</feature>
<reference evidence="2" key="1">
    <citation type="submission" date="2020-06" db="EMBL/GenBank/DDBJ databases">
        <title>Draft genome of Bugula neritina, a colonial animal packing powerful symbionts and potential medicines.</title>
        <authorList>
            <person name="Rayko M."/>
        </authorList>
    </citation>
    <scope>NUCLEOTIDE SEQUENCE [LARGE SCALE GENOMIC DNA]</scope>
    <source>
        <strain evidence="2">Kwan_BN1</strain>
    </source>
</reference>
<dbReference type="SUPFAM" id="SSF46934">
    <property type="entry name" value="UBA-like"/>
    <property type="match status" value="1"/>
</dbReference>
<dbReference type="Proteomes" id="UP000593567">
    <property type="component" value="Unassembled WGS sequence"/>
</dbReference>
<feature type="compositionally biased region" description="Low complexity" evidence="1">
    <location>
        <begin position="49"/>
        <end position="68"/>
    </location>
</feature>
<feature type="compositionally biased region" description="Low complexity" evidence="1">
    <location>
        <begin position="172"/>
        <end position="187"/>
    </location>
</feature>
<dbReference type="InterPro" id="IPR009060">
    <property type="entry name" value="UBA-like_sf"/>
</dbReference>
<feature type="region of interest" description="Disordered" evidence="1">
    <location>
        <begin position="47"/>
        <end position="578"/>
    </location>
</feature>
<feature type="compositionally biased region" description="Basic and acidic residues" evidence="1">
    <location>
        <begin position="384"/>
        <end position="402"/>
    </location>
</feature>
<proteinExistence type="predicted"/>
<feature type="compositionally biased region" description="Polar residues" evidence="1">
    <location>
        <begin position="237"/>
        <end position="251"/>
    </location>
</feature>
<feature type="compositionally biased region" description="Gly residues" evidence="1">
    <location>
        <begin position="535"/>
        <end position="564"/>
    </location>
</feature>
<feature type="compositionally biased region" description="Polar residues" evidence="1">
    <location>
        <begin position="102"/>
        <end position="165"/>
    </location>
</feature>
<feature type="compositionally biased region" description="Polar residues" evidence="1">
    <location>
        <begin position="364"/>
        <end position="377"/>
    </location>
</feature>
<feature type="compositionally biased region" description="Low complexity" evidence="1">
    <location>
        <begin position="212"/>
        <end position="236"/>
    </location>
</feature>
<feature type="compositionally biased region" description="Polar residues" evidence="1">
    <location>
        <begin position="69"/>
        <end position="95"/>
    </location>
</feature>
<feature type="compositionally biased region" description="Polar residues" evidence="1">
    <location>
        <begin position="336"/>
        <end position="345"/>
    </location>
</feature>
<evidence type="ECO:0000313" key="2">
    <source>
        <dbReference type="EMBL" id="KAF6019698.1"/>
    </source>
</evidence>
<comment type="caution">
    <text evidence="2">The sequence shown here is derived from an EMBL/GenBank/DDBJ whole genome shotgun (WGS) entry which is preliminary data.</text>
</comment>
<dbReference type="OrthoDB" id="5919166at2759"/>
<organism evidence="2 3">
    <name type="scientific">Bugula neritina</name>
    <name type="common">Brown bryozoan</name>
    <name type="synonym">Sertularia neritina</name>
    <dbReference type="NCBI Taxonomy" id="10212"/>
    <lineage>
        <taxon>Eukaryota</taxon>
        <taxon>Metazoa</taxon>
        <taxon>Spiralia</taxon>
        <taxon>Lophotrochozoa</taxon>
        <taxon>Bryozoa</taxon>
        <taxon>Gymnolaemata</taxon>
        <taxon>Cheilostomatida</taxon>
        <taxon>Flustrina</taxon>
        <taxon>Buguloidea</taxon>
        <taxon>Bugulidae</taxon>
        <taxon>Bugula</taxon>
    </lineage>
</organism>
<gene>
    <name evidence="2" type="ORF">EB796_021926</name>
</gene>
<feature type="compositionally biased region" description="Low complexity" evidence="1">
    <location>
        <begin position="439"/>
        <end position="460"/>
    </location>
</feature>
<evidence type="ECO:0000256" key="1">
    <source>
        <dbReference type="SAM" id="MobiDB-lite"/>
    </source>
</evidence>
<accession>A0A7J7J2M2</accession>
<protein>
    <submittedName>
        <fullName evidence="2">Uncharacterized protein</fullName>
    </submittedName>
</protein>
<evidence type="ECO:0000313" key="3">
    <source>
        <dbReference type="Proteomes" id="UP000593567"/>
    </source>
</evidence>
<feature type="compositionally biased region" description="Polar residues" evidence="1">
    <location>
        <begin position="757"/>
        <end position="766"/>
    </location>
</feature>
<feature type="compositionally biased region" description="Polar residues" evidence="1">
    <location>
        <begin position="404"/>
        <end position="438"/>
    </location>
</feature>
<keyword evidence="3" id="KW-1185">Reference proteome</keyword>
<dbReference type="AlphaFoldDB" id="A0A7J7J2M2"/>
<feature type="compositionally biased region" description="Polar residues" evidence="1">
    <location>
        <begin position="188"/>
        <end position="211"/>
    </location>
</feature>
<feature type="region of interest" description="Disordered" evidence="1">
    <location>
        <begin position="757"/>
        <end position="789"/>
    </location>
</feature>
<feature type="compositionally biased region" description="Low complexity" evidence="1">
    <location>
        <begin position="260"/>
        <end position="285"/>
    </location>
</feature>
<name>A0A7J7J2M2_BUGNE</name>
<sequence length="983" mass="103971">MTTSASFDSTSKNITIADQLTNSANMTTTISQSSTLQQGLVQGASQSRSTDITTSNSVINSSSSAVTAQSGDQQWLDNSSLPGWDDQSGSQQNTPRLDHANNPATTSQFSGWGSQPFPSSYNTDAQSGSTNPWPATNNNTLSLNSAWGSQSSNMNRQGSEWTIPSGTECWGQSPATSQSTPSSASAQLNQWGTPSSHAPSTTAWSTVPTNGSTANQASSVATTSASSSSASTATQQWGANSVTGQSSTLSTPTPPNAAIPSLSSPQSESSTTPTSWAGAAAKGLPKPVPKPLEPVDPVKQMIEKMINSPDGWGRPVDQGTPWAGMPEKNKQDESNKWQPTQNNGTAIWESCKSGGPQAPVADKSTWNQKVAGNNDPNVWNGEGSKGKDNALWDDLPTSKESESTDQGTSWNAQGSQSRTVSQSSAGDANSDNAGWSSNNSAPSSAGISRSSPPNSINQQSNHPLGDNGWGGHNGNPDMRKLTRWDSTPGSTRMTDTGNSSFWESGANRAIGGAPSNWNSKPSVSWTGGDNTTGSSGWGPSPGGSSGQHGWGDSSGGSQWQGGAGNRKPSFGWDDGQMNGGEYVRDRRLKSDSAQLGDEDYGDWNESNSVWSSAGGFKQVRKHNTIPENHIPPHMQGNRIGGGGGHYGSGNSSAMMNSGIGNNGMLSTKQQMIQYLMNMKFTKEEANGALINNNMNFDAALAELKGMQQQRGGDYGGMPMAGGPMGDNPFNPNIPPPNMATNALNTPYNLNAQHNPVQMQGSSRMNKPQQQRGPMGGGRNNTPTTLSHQQHTNLVRQLEIAINTGVIHKHMLNVPLIEPNIRVIHQLLQLCQTYQNSAESLGQVQRRFGHNSVQAEQANRNLNSISAQMKNLQMPYVKQVHHEMNKAQYVGGPGSVLRGSSLSDNMSGLSLTNNLLPNNPGSVTSSSSQSRLGIWTDKAPGSSRQVSNSIWTNSCMYKQHNTIQVASLTTIPGHRLVAQGLGLT</sequence>